<feature type="domain" description="CN hydrolase" evidence="3">
    <location>
        <begin position="2"/>
        <end position="251"/>
    </location>
</feature>
<protein>
    <recommendedName>
        <fullName evidence="3">CN hydrolase domain-containing protein</fullName>
    </recommendedName>
</protein>
<dbReference type="PANTHER" id="PTHR43674:SF2">
    <property type="entry name" value="BETA-UREIDOPROPIONASE"/>
    <property type="match status" value="1"/>
</dbReference>
<evidence type="ECO:0000256" key="2">
    <source>
        <dbReference type="ARBA" id="ARBA00022801"/>
    </source>
</evidence>
<dbReference type="InterPro" id="IPR003010">
    <property type="entry name" value="C-N_Hydrolase"/>
</dbReference>
<dbReference type="PROSITE" id="PS50263">
    <property type="entry name" value="CN_HYDROLASE"/>
    <property type="match status" value="1"/>
</dbReference>
<dbReference type="GO" id="GO:0033388">
    <property type="term" value="P:putrescine biosynthetic process from arginine"/>
    <property type="evidence" value="ECO:0007669"/>
    <property type="project" value="TreeGrafter"/>
</dbReference>
<dbReference type="InterPro" id="IPR036526">
    <property type="entry name" value="C-N_Hydrolase_sf"/>
</dbReference>
<organism evidence="4 5">
    <name type="scientific">Solirubrobacter ginsenosidimutans</name>
    <dbReference type="NCBI Taxonomy" id="490573"/>
    <lineage>
        <taxon>Bacteria</taxon>
        <taxon>Bacillati</taxon>
        <taxon>Actinomycetota</taxon>
        <taxon>Thermoleophilia</taxon>
        <taxon>Solirubrobacterales</taxon>
        <taxon>Solirubrobacteraceae</taxon>
        <taxon>Solirubrobacter</taxon>
    </lineage>
</organism>
<dbReference type="Proteomes" id="UP001149140">
    <property type="component" value="Unassembled WGS sequence"/>
</dbReference>
<proteinExistence type="inferred from homology"/>
<accession>A0A9X3MSA7</accession>
<dbReference type="InterPro" id="IPR001110">
    <property type="entry name" value="UPF0012_CS"/>
</dbReference>
<evidence type="ECO:0000259" key="3">
    <source>
        <dbReference type="PROSITE" id="PS50263"/>
    </source>
</evidence>
<dbReference type="RefSeq" id="WP_270040126.1">
    <property type="nucleotide sequence ID" value="NZ_JAPDOD010000008.1"/>
</dbReference>
<dbReference type="Pfam" id="PF00795">
    <property type="entry name" value="CN_hydrolase"/>
    <property type="match status" value="1"/>
</dbReference>
<evidence type="ECO:0000256" key="1">
    <source>
        <dbReference type="ARBA" id="ARBA00010613"/>
    </source>
</evidence>
<reference evidence="4" key="1">
    <citation type="submission" date="2022-10" db="EMBL/GenBank/DDBJ databases">
        <title>The WGS of Solirubrobacter ginsenosidimutans DSM 21036.</title>
        <authorList>
            <person name="Jiang Z."/>
        </authorList>
    </citation>
    <scope>NUCLEOTIDE SEQUENCE</scope>
    <source>
        <strain evidence="4">DSM 21036</strain>
    </source>
</reference>
<evidence type="ECO:0000313" key="5">
    <source>
        <dbReference type="Proteomes" id="UP001149140"/>
    </source>
</evidence>
<dbReference type="PROSITE" id="PS01227">
    <property type="entry name" value="UPF0012"/>
    <property type="match status" value="1"/>
</dbReference>
<comment type="similarity">
    <text evidence="1">Belongs to the carbon-nitrogen hydrolase superfamily. NIT1/NIT2 family.</text>
</comment>
<keyword evidence="5" id="KW-1185">Reference proteome</keyword>
<comment type="caution">
    <text evidence="4">The sequence shown here is derived from an EMBL/GenBank/DDBJ whole genome shotgun (WGS) entry which is preliminary data.</text>
</comment>
<name>A0A9X3MSA7_9ACTN</name>
<gene>
    <name evidence="4" type="ORF">OM076_12000</name>
</gene>
<dbReference type="EMBL" id="JAPDOD010000008">
    <property type="protein sequence ID" value="MDA0160991.1"/>
    <property type="molecule type" value="Genomic_DNA"/>
</dbReference>
<dbReference type="SUPFAM" id="SSF56317">
    <property type="entry name" value="Carbon-nitrogen hydrolase"/>
    <property type="match status" value="1"/>
</dbReference>
<dbReference type="AlphaFoldDB" id="A0A9X3MSA7"/>
<sequence>MTRIACCRLAPRVGEPAFNRELVLRGLDGVDADIVVLPELVTSGYVFASREEASAAAIAADDPRLREWGSFGSLVVGGFCEAGEDGALYNSAAVVDGSGVLAVYRKTHLWDRERLIFTPGDVAPPLLETPFGRVGVLICYDIEFPEMPRSLALRGADLICAPVNWPVIERPPAGEHPPEQLTAMSCARVNRIFMAICDREGTERGVEWVGGTAVIDENGWIAGATSADVDLIRARDKVYSGLSDAFADRRPELYGDLV</sequence>
<dbReference type="InterPro" id="IPR050345">
    <property type="entry name" value="Aliph_Amidase/BUP"/>
</dbReference>
<dbReference type="PANTHER" id="PTHR43674">
    <property type="entry name" value="NITRILASE C965.09-RELATED"/>
    <property type="match status" value="1"/>
</dbReference>
<evidence type="ECO:0000313" key="4">
    <source>
        <dbReference type="EMBL" id="MDA0160991.1"/>
    </source>
</evidence>
<dbReference type="Gene3D" id="3.60.110.10">
    <property type="entry name" value="Carbon-nitrogen hydrolase"/>
    <property type="match status" value="1"/>
</dbReference>
<keyword evidence="2" id="KW-0378">Hydrolase</keyword>
<dbReference type="GO" id="GO:0050126">
    <property type="term" value="F:N-carbamoylputrescine amidase activity"/>
    <property type="evidence" value="ECO:0007669"/>
    <property type="project" value="TreeGrafter"/>
</dbReference>